<dbReference type="KEGG" id="dpx:DAPPUDRAFT_322054"/>
<reference evidence="4 5" key="1">
    <citation type="journal article" date="2011" name="Science">
        <title>The ecoresponsive genome of Daphnia pulex.</title>
        <authorList>
            <person name="Colbourne J.K."/>
            <person name="Pfrender M.E."/>
            <person name="Gilbert D."/>
            <person name="Thomas W.K."/>
            <person name="Tucker A."/>
            <person name="Oakley T.H."/>
            <person name="Tokishita S."/>
            <person name="Aerts A."/>
            <person name="Arnold G.J."/>
            <person name="Basu M.K."/>
            <person name="Bauer D.J."/>
            <person name="Caceres C.E."/>
            <person name="Carmel L."/>
            <person name="Casola C."/>
            <person name="Choi J.H."/>
            <person name="Detter J.C."/>
            <person name="Dong Q."/>
            <person name="Dusheyko S."/>
            <person name="Eads B.D."/>
            <person name="Frohlich T."/>
            <person name="Geiler-Samerotte K.A."/>
            <person name="Gerlach D."/>
            <person name="Hatcher P."/>
            <person name="Jogdeo S."/>
            <person name="Krijgsveld J."/>
            <person name="Kriventseva E.V."/>
            <person name="Kultz D."/>
            <person name="Laforsch C."/>
            <person name="Lindquist E."/>
            <person name="Lopez J."/>
            <person name="Manak J.R."/>
            <person name="Muller J."/>
            <person name="Pangilinan J."/>
            <person name="Patwardhan R.P."/>
            <person name="Pitluck S."/>
            <person name="Pritham E.J."/>
            <person name="Rechtsteiner A."/>
            <person name="Rho M."/>
            <person name="Rogozin I.B."/>
            <person name="Sakarya O."/>
            <person name="Salamov A."/>
            <person name="Schaack S."/>
            <person name="Shapiro H."/>
            <person name="Shiga Y."/>
            <person name="Skalitzky C."/>
            <person name="Smith Z."/>
            <person name="Souvorov A."/>
            <person name="Sung W."/>
            <person name="Tang Z."/>
            <person name="Tsuchiya D."/>
            <person name="Tu H."/>
            <person name="Vos H."/>
            <person name="Wang M."/>
            <person name="Wolf Y.I."/>
            <person name="Yamagata H."/>
            <person name="Yamada T."/>
            <person name="Ye Y."/>
            <person name="Shaw J.R."/>
            <person name="Andrews J."/>
            <person name="Crease T.J."/>
            <person name="Tang H."/>
            <person name="Lucas S.M."/>
            <person name="Robertson H.M."/>
            <person name="Bork P."/>
            <person name="Koonin E.V."/>
            <person name="Zdobnov E.M."/>
            <person name="Grigoriev I.V."/>
            <person name="Lynch M."/>
            <person name="Boore J.L."/>
        </authorList>
    </citation>
    <scope>NUCLEOTIDE SEQUENCE [LARGE SCALE GENOMIC DNA]</scope>
</reference>
<evidence type="ECO:0000256" key="1">
    <source>
        <dbReference type="SAM" id="Coils"/>
    </source>
</evidence>
<gene>
    <name evidence="4" type="ORF">DAPPUDRAFT_322054</name>
</gene>
<feature type="chain" id="PRO_5003237737" evidence="3">
    <location>
        <begin position="19"/>
        <end position="116"/>
    </location>
</feature>
<evidence type="ECO:0000256" key="3">
    <source>
        <dbReference type="SAM" id="SignalP"/>
    </source>
</evidence>
<evidence type="ECO:0000256" key="2">
    <source>
        <dbReference type="SAM" id="MobiDB-lite"/>
    </source>
</evidence>
<feature type="compositionally biased region" description="Basic and acidic residues" evidence="2">
    <location>
        <begin position="52"/>
        <end position="64"/>
    </location>
</feature>
<sequence>MLRFLMLIHVGICRCSKSQVISGSNFVETSSSTSKQFILGRDSSKDDEDFTDDGKDEKNDRDGPDMYNNDDIEQSIEQTEQSVDHKSYKLKCEENDKLKRQLATLQQQLTVLTSKQ</sequence>
<accession>E9GUG6</accession>
<protein>
    <submittedName>
        <fullName evidence="4">Uncharacterized protein</fullName>
    </submittedName>
</protein>
<evidence type="ECO:0000313" key="5">
    <source>
        <dbReference type="Proteomes" id="UP000000305"/>
    </source>
</evidence>
<dbReference type="EMBL" id="GL732566">
    <property type="protein sequence ID" value="EFX76827.1"/>
    <property type="molecule type" value="Genomic_DNA"/>
</dbReference>
<name>E9GUG6_DAPPU</name>
<dbReference type="HOGENOM" id="CLU_2099319_0_0_1"/>
<keyword evidence="1" id="KW-0175">Coiled coil</keyword>
<dbReference type="Proteomes" id="UP000000305">
    <property type="component" value="Unassembled WGS sequence"/>
</dbReference>
<proteinExistence type="predicted"/>
<organism evidence="4 5">
    <name type="scientific">Daphnia pulex</name>
    <name type="common">Water flea</name>
    <dbReference type="NCBI Taxonomy" id="6669"/>
    <lineage>
        <taxon>Eukaryota</taxon>
        <taxon>Metazoa</taxon>
        <taxon>Ecdysozoa</taxon>
        <taxon>Arthropoda</taxon>
        <taxon>Crustacea</taxon>
        <taxon>Branchiopoda</taxon>
        <taxon>Diplostraca</taxon>
        <taxon>Cladocera</taxon>
        <taxon>Anomopoda</taxon>
        <taxon>Daphniidae</taxon>
        <taxon>Daphnia</taxon>
    </lineage>
</organism>
<keyword evidence="3" id="KW-0732">Signal</keyword>
<feature type="coiled-coil region" evidence="1">
    <location>
        <begin position="88"/>
        <end position="115"/>
    </location>
</feature>
<feature type="region of interest" description="Disordered" evidence="2">
    <location>
        <begin position="31"/>
        <end position="71"/>
    </location>
</feature>
<keyword evidence="5" id="KW-1185">Reference proteome</keyword>
<feature type="signal peptide" evidence="3">
    <location>
        <begin position="1"/>
        <end position="18"/>
    </location>
</feature>
<dbReference type="InParanoid" id="E9GUG6"/>
<dbReference type="AlphaFoldDB" id="E9GUG6"/>
<evidence type="ECO:0000313" key="4">
    <source>
        <dbReference type="EMBL" id="EFX76827.1"/>
    </source>
</evidence>